<feature type="region of interest" description="Disordered" evidence="3">
    <location>
        <begin position="147"/>
        <end position="196"/>
    </location>
</feature>
<dbReference type="PROSITE" id="PS51194">
    <property type="entry name" value="HELICASE_CTER"/>
    <property type="match status" value="1"/>
</dbReference>
<feature type="compositionally biased region" description="Acidic residues" evidence="3">
    <location>
        <begin position="867"/>
        <end position="879"/>
    </location>
</feature>
<accession>A0AAV2TRA3</accession>
<dbReference type="InterPro" id="IPR050496">
    <property type="entry name" value="SNF2_RAD54_helicase_repair"/>
</dbReference>
<evidence type="ECO:0000256" key="1">
    <source>
        <dbReference type="ARBA" id="ARBA00022801"/>
    </source>
</evidence>
<feature type="compositionally biased region" description="Basic and acidic residues" evidence="3">
    <location>
        <begin position="944"/>
        <end position="959"/>
    </location>
</feature>
<dbReference type="GO" id="GO:0016787">
    <property type="term" value="F:hydrolase activity"/>
    <property type="evidence" value="ECO:0007669"/>
    <property type="project" value="UniProtKB-KW"/>
</dbReference>
<dbReference type="Gene3D" id="3.40.50.10810">
    <property type="entry name" value="Tandem AAA-ATPase domain"/>
    <property type="match status" value="1"/>
</dbReference>
<dbReference type="EMBL" id="CAXLJL010000523">
    <property type="protein sequence ID" value="CAL5138739.1"/>
    <property type="molecule type" value="Genomic_DNA"/>
</dbReference>
<dbReference type="SUPFAM" id="SSF52540">
    <property type="entry name" value="P-loop containing nucleoside triphosphate hydrolases"/>
    <property type="match status" value="2"/>
</dbReference>
<keyword evidence="1" id="KW-0378">Hydrolase</keyword>
<dbReference type="PROSITE" id="PS51192">
    <property type="entry name" value="HELICASE_ATP_BIND_1"/>
    <property type="match status" value="1"/>
</dbReference>
<dbReference type="InterPro" id="IPR038718">
    <property type="entry name" value="SNF2-like_sf"/>
</dbReference>
<sequence length="1403" mass="158601">MSEAVTPKKIAEMGERKGVVIDRTQIPHTEFFGLKNVEAYKQGDFEAGVIEQATEAFKKRTNDEIKETRQRLTSLEEDINFAQSELEEMERRLDSLLTEASASTSNVPHSRRVRSLELEIELKMKKMDTLKSRKLSLDSKITSLERAYSGEKEETSPFPSRKSTEGICTESQSTSQEATVHPAGHQKKPDSTAKVRARTYTRQGELIRKIRKLRQTKYVDDASTKSFQQRLQRRRRLEVLEEQLAMEHGELHVPPPDGQLAGNFFIPGRIWSQLYDYQRSGVSWLWKLHQQRTGGILGDEMGLGKTIQLIAFFAGLQYSNFKQECDAASNGLECTPSESKGLGCTLIVCPATVLQQWMDEFHKWYPPLRVAVLHSTGSLYGNVPTLIRSMASHSGTVLLTTYGTLIAHADTLLAYDWSYLVLDEGHKIKNPAAEVTITLKRFSTPHRLILSGSPVQNNLRELWSLFDFVCPGRLGPLPEFMQQFSIPITQGGYASASPLQVETAYRCACTLRDLLSPFLLRRLKADVRIQLPQKSEQVLFCRLTNYQRQLYQEFTESQTCKDLLRGKGNVFTALILLRKLCNHPDLITGGPRDRILLGEQVNEDDQDELNAALTSFSWDKFGCPRRSSKMLVVASLLKTWAEQGNKVLLFSQSRRMLNLLERLVIKLNLPYLRMDGSTPIGQRQSLIREFNTPSSSEGRQNVVVFLLTTRVGGLGVNLTAANRVLIYDPDWNPTTDIQARERAWRIGQKRDVTIYRLLTSGTIEEKIYHRQIFKQFLTNRILKNPRQQRFFKTNDLQELLAFEDSSGNSTDVNHSRPETADYLRMEGLDYTLSSTGCMNSTMKVNRFDMLVKKRQMLKQAGKKSDDETNSEESEGCPEEEAGRESRLSPLASNSDPTEDRKTQLRLFARELSRRIGEGRLEERSGLEKQNHERRKAHRKRKNGTRVDGRRIALVDRRSAYDTGEDVAEPERKAPRLTERATKPSDASEMISDVFIRELLTRPDEVSRASGDTQQSSVDVDSFARKRALVDEDTREEAMRVANQAMKNIRQLPTSSGALGPDNNHGKISKAVSREIRPSPIHDGPSDVRLTSGKGTKKFRTISVSASKKVPVKTTDGSSFCLSHVSHVLAHDRLLDALTDTNRIDSTFPRLEARRLAEQAANSVVEEAARWARTSASNNPQVQFSSSDASNTFSVVNFSANCPRFRTVKDRFLWHPDERQSPTFIHLISSLKSDALSSPTESVSSFTGSGSLLLGHVRFSSELVLELIRTRLAVRQAGFEDAQSVKIDDDRKDSGSTNLHLQRLVVELIRLLAGLTPVTSGLLASRFKRILSPSHCGHKELSSPLNAIHFRAVLRYLAERRRSKSQHQSADRSDDVWILRDRFRESARFLSGHLATCELEKSNC</sequence>
<comment type="caution">
    <text evidence="6">The sequence shown here is derived from an EMBL/GenBank/DDBJ whole genome shotgun (WGS) entry which is preliminary data.</text>
</comment>
<dbReference type="FunFam" id="3.40.50.10810:FF:000042">
    <property type="entry name" value="SNF2 family helicase-like protein"/>
    <property type="match status" value="1"/>
</dbReference>
<evidence type="ECO:0008006" key="8">
    <source>
        <dbReference type="Google" id="ProtNLM"/>
    </source>
</evidence>
<dbReference type="SMART" id="SM00487">
    <property type="entry name" value="DEXDc"/>
    <property type="match status" value="1"/>
</dbReference>
<dbReference type="GO" id="GO:0005634">
    <property type="term" value="C:nucleus"/>
    <property type="evidence" value="ECO:0007669"/>
    <property type="project" value="TreeGrafter"/>
</dbReference>
<feature type="domain" description="Helicase ATP-binding" evidence="4">
    <location>
        <begin position="286"/>
        <end position="472"/>
    </location>
</feature>
<dbReference type="CDD" id="cd18000">
    <property type="entry name" value="DEXHc_ERCC6"/>
    <property type="match status" value="1"/>
</dbReference>
<dbReference type="Pfam" id="PF00176">
    <property type="entry name" value="SNF2-rel_dom"/>
    <property type="match status" value="1"/>
</dbReference>
<evidence type="ECO:0000313" key="6">
    <source>
        <dbReference type="EMBL" id="CAL5138739.1"/>
    </source>
</evidence>
<evidence type="ECO:0000256" key="3">
    <source>
        <dbReference type="SAM" id="MobiDB-lite"/>
    </source>
</evidence>
<evidence type="ECO:0000259" key="5">
    <source>
        <dbReference type="PROSITE" id="PS51194"/>
    </source>
</evidence>
<dbReference type="InterPro" id="IPR027417">
    <property type="entry name" value="P-loop_NTPase"/>
</dbReference>
<keyword evidence="2" id="KW-0175">Coiled coil</keyword>
<protein>
    <recommendedName>
        <fullName evidence="8">DNA excision repair protein ERCC-6</fullName>
    </recommendedName>
</protein>
<gene>
    <name evidence="6" type="ORF">CDAUBV1_LOCUS13549</name>
</gene>
<feature type="domain" description="Helicase C-terminal" evidence="5">
    <location>
        <begin position="632"/>
        <end position="797"/>
    </location>
</feature>
<dbReference type="InterPro" id="IPR000330">
    <property type="entry name" value="SNF2_N"/>
</dbReference>
<dbReference type="GO" id="GO:0005524">
    <property type="term" value="F:ATP binding"/>
    <property type="evidence" value="ECO:0007669"/>
    <property type="project" value="InterPro"/>
</dbReference>
<dbReference type="PANTHER" id="PTHR45629:SF7">
    <property type="entry name" value="DNA EXCISION REPAIR PROTEIN ERCC-6-RELATED"/>
    <property type="match status" value="1"/>
</dbReference>
<dbReference type="GO" id="GO:0006283">
    <property type="term" value="P:transcription-coupled nucleotide-excision repair"/>
    <property type="evidence" value="ECO:0007669"/>
    <property type="project" value="TreeGrafter"/>
</dbReference>
<dbReference type="InterPro" id="IPR049730">
    <property type="entry name" value="SNF2/RAD54-like_C"/>
</dbReference>
<dbReference type="InterPro" id="IPR001650">
    <property type="entry name" value="Helicase_C-like"/>
</dbReference>
<feature type="region of interest" description="Disordered" evidence="3">
    <location>
        <begin position="920"/>
        <end position="988"/>
    </location>
</feature>
<feature type="region of interest" description="Disordered" evidence="3">
    <location>
        <begin position="858"/>
        <end position="904"/>
    </location>
</feature>
<dbReference type="PANTHER" id="PTHR45629">
    <property type="entry name" value="SNF2/RAD54 FAMILY MEMBER"/>
    <property type="match status" value="1"/>
</dbReference>
<dbReference type="Proteomes" id="UP001497525">
    <property type="component" value="Unassembled WGS sequence"/>
</dbReference>
<dbReference type="CDD" id="cd18793">
    <property type="entry name" value="SF2_C_SNF"/>
    <property type="match status" value="1"/>
</dbReference>
<name>A0AAV2TRA3_CALDB</name>
<dbReference type="Gene3D" id="3.40.50.300">
    <property type="entry name" value="P-loop containing nucleotide triphosphate hydrolases"/>
    <property type="match status" value="1"/>
</dbReference>
<evidence type="ECO:0000256" key="2">
    <source>
        <dbReference type="SAM" id="Coils"/>
    </source>
</evidence>
<reference evidence="6" key="1">
    <citation type="submission" date="2024-06" db="EMBL/GenBank/DDBJ databases">
        <authorList>
            <person name="Liu X."/>
            <person name="Lenzi L."/>
            <person name="Haldenby T S."/>
            <person name="Uol C."/>
        </authorList>
    </citation>
    <scope>NUCLEOTIDE SEQUENCE</scope>
</reference>
<dbReference type="InterPro" id="IPR014001">
    <property type="entry name" value="Helicase_ATP-bd"/>
</dbReference>
<dbReference type="SMART" id="SM00490">
    <property type="entry name" value="HELICc"/>
    <property type="match status" value="1"/>
</dbReference>
<proteinExistence type="predicted"/>
<evidence type="ECO:0000259" key="4">
    <source>
        <dbReference type="PROSITE" id="PS51192"/>
    </source>
</evidence>
<dbReference type="GO" id="GO:0008094">
    <property type="term" value="F:ATP-dependent activity, acting on DNA"/>
    <property type="evidence" value="ECO:0007669"/>
    <property type="project" value="TreeGrafter"/>
</dbReference>
<feature type="compositionally biased region" description="Polar residues" evidence="3">
    <location>
        <begin position="169"/>
        <end position="178"/>
    </location>
</feature>
<feature type="compositionally biased region" description="Basic residues" evidence="3">
    <location>
        <begin position="931"/>
        <end position="943"/>
    </location>
</feature>
<organism evidence="6 7">
    <name type="scientific">Calicophoron daubneyi</name>
    <name type="common">Rumen fluke</name>
    <name type="synonym">Paramphistomum daubneyi</name>
    <dbReference type="NCBI Taxonomy" id="300641"/>
    <lineage>
        <taxon>Eukaryota</taxon>
        <taxon>Metazoa</taxon>
        <taxon>Spiralia</taxon>
        <taxon>Lophotrochozoa</taxon>
        <taxon>Platyhelminthes</taxon>
        <taxon>Trematoda</taxon>
        <taxon>Digenea</taxon>
        <taxon>Plagiorchiida</taxon>
        <taxon>Pronocephalata</taxon>
        <taxon>Paramphistomoidea</taxon>
        <taxon>Paramphistomidae</taxon>
        <taxon>Calicophoron</taxon>
    </lineage>
</organism>
<feature type="coiled-coil region" evidence="2">
    <location>
        <begin position="58"/>
        <end position="133"/>
    </location>
</feature>
<dbReference type="Pfam" id="PF00271">
    <property type="entry name" value="Helicase_C"/>
    <property type="match status" value="1"/>
</dbReference>
<evidence type="ECO:0000313" key="7">
    <source>
        <dbReference type="Proteomes" id="UP001497525"/>
    </source>
</evidence>
<feature type="compositionally biased region" description="Basic and acidic residues" evidence="3">
    <location>
        <begin position="968"/>
        <end position="982"/>
    </location>
</feature>
<feature type="compositionally biased region" description="Basic and acidic residues" evidence="3">
    <location>
        <begin position="920"/>
        <end position="930"/>
    </location>
</feature>